<dbReference type="EMBL" id="JAAPAO010000015">
    <property type="protein sequence ID" value="KAF4677392.1"/>
    <property type="molecule type" value="Genomic_DNA"/>
</dbReference>
<protein>
    <submittedName>
        <fullName evidence="2">Uncharacterized protein</fullName>
    </submittedName>
</protein>
<comment type="caution">
    <text evidence="2">The sequence shown here is derived from an EMBL/GenBank/DDBJ whole genome shotgun (WGS) entry which is preliminary data.</text>
</comment>
<feature type="compositionally biased region" description="Pro residues" evidence="1">
    <location>
        <begin position="287"/>
        <end position="304"/>
    </location>
</feature>
<feature type="compositionally biased region" description="Low complexity" evidence="1">
    <location>
        <begin position="659"/>
        <end position="684"/>
    </location>
</feature>
<feature type="region of interest" description="Disordered" evidence="1">
    <location>
        <begin position="275"/>
        <end position="304"/>
    </location>
</feature>
<reference evidence="2 3" key="1">
    <citation type="submission" date="2020-04" db="EMBL/GenBank/DDBJ databases">
        <title>Perkinsus chesapeaki whole genome sequence.</title>
        <authorList>
            <person name="Bogema D.R."/>
        </authorList>
    </citation>
    <scope>NUCLEOTIDE SEQUENCE [LARGE SCALE GENOMIC DNA]</scope>
    <source>
        <strain evidence="2">ATCC PRA-425</strain>
    </source>
</reference>
<feature type="region of interest" description="Disordered" evidence="1">
    <location>
        <begin position="447"/>
        <end position="474"/>
    </location>
</feature>
<name>A0A7J6N0I4_PERCH</name>
<accession>A0A7J6N0I4</accession>
<organism evidence="2 3">
    <name type="scientific">Perkinsus chesapeaki</name>
    <name type="common">Clam parasite</name>
    <name type="synonym">Perkinsus andrewsi</name>
    <dbReference type="NCBI Taxonomy" id="330153"/>
    <lineage>
        <taxon>Eukaryota</taxon>
        <taxon>Sar</taxon>
        <taxon>Alveolata</taxon>
        <taxon>Perkinsozoa</taxon>
        <taxon>Perkinsea</taxon>
        <taxon>Perkinsida</taxon>
        <taxon>Perkinsidae</taxon>
        <taxon>Perkinsus</taxon>
    </lineage>
</organism>
<dbReference type="AlphaFoldDB" id="A0A7J6N0I4"/>
<evidence type="ECO:0000313" key="3">
    <source>
        <dbReference type="Proteomes" id="UP000591131"/>
    </source>
</evidence>
<keyword evidence="3" id="KW-1185">Reference proteome</keyword>
<feature type="region of interest" description="Disordered" evidence="1">
    <location>
        <begin position="655"/>
        <end position="684"/>
    </location>
</feature>
<sequence>MTVINQQCNNMKKREETKLNAAAAEFVPSTVLGGSGPPPRVGYVGTSKEELQSDVLNVIRATGMTGIRVTQIPHQYRRRTGRWLVIEGTAYPSLSAIIDDIMASIEFYDAPKAPTPAGMQKPNTTDNGMVVMEPTPGIEGAETCPPLVIGQYANKVVRDKSFAANTEDLSFFKELVVAVVRDFCDRDSHRTPSGLLTQSSGLALSLFSAEWDRYFRGALSLKGMRAKFGVMKLLPFILSCKELEMLGTHPEVRIRVKEEYTIPAQLVKRTTIKTSGSEGLRSALPPVTAPPPPPPPVAPPGYPPPSDVLSDYLMAAAVEAVLASSSAPPVVAGNTAPLPPPSEMVPLAAAAAAAEVVTLTPMESAPGFEVPLETVSPVDLSPTSCDSHEAGKEEELIPLPAIPICKKDLKQLVATVIQGYCIEQAHGWDKKEDYLLAFQKALADKGYDASGDTEHDSRCSSSSSGEDEGESNFMDGGIYRKTSRFNSMMAELGFKLPEAWITPKLLSKVQTKRTKTIGVKVTAVRRLWRRVYPGLNPLDFYLQIVNVRKLRSLLADMGDMVLLGHGSSMRVAPREHVLQYCPRIIQMSEFSVPPTAAASPMPWSAMDNGDTEPAQLAAGGGEQDEVIEKLIKDLLLTTDAMTSAELEVEMARAFEMEPASSGQQQSVAASAVGSKKTSSSRFRE</sequence>
<dbReference type="OrthoDB" id="445161at2759"/>
<gene>
    <name evidence="2" type="ORF">FOL47_001978</name>
</gene>
<evidence type="ECO:0000256" key="1">
    <source>
        <dbReference type="SAM" id="MobiDB-lite"/>
    </source>
</evidence>
<feature type="compositionally biased region" description="Basic and acidic residues" evidence="1">
    <location>
        <begin position="447"/>
        <end position="458"/>
    </location>
</feature>
<dbReference type="Proteomes" id="UP000591131">
    <property type="component" value="Unassembled WGS sequence"/>
</dbReference>
<proteinExistence type="predicted"/>
<evidence type="ECO:0000313" key="2">
    <source>
        <dbReference type="EMBL" id="KAF4677392.1"/>
    </source>
</evidence>